<comment type="caution">
    <text evidence="12">The sequence shown here is derived from an EMBL/GenBank/DDBJ whole genome shotgun (WGS) entry which is preliminary data.</text>
</comment>
<dbReference type="InterPro" id="IPR011611">
    <property type="entry name" value="PfkB_dom"/>
</dbReference>
<feature type="active site" description="Proton acceptor" evidence="9">
    <location>
        <position position="152"/>
    </location>
</feature>
<dbReference type="PROSITE" id="PS00584">
    <property type="entry name" value="PFKB_KINASES_2"/>
    <property type="match status" value="1"/>
</dbReference>
<comment type="subunit">
    <text evidence="10">Monomer.</text>
</comment>
<evidence type="ECO:0000256" key="6">
    <source>
        <dbReference type="ARBA" id="ARBA00022741"/>
    </source>
</evidence>
<keyword evidence="5 10" id="KW-0660">Purine salvage</keyword>
<evidence type="ECO:0000256" key="1">
    <source>
        <dbReference type="ARBA" id="ARBA00004801"/>
    </source>
</evidence>
<reference evidence="12 13" key="1">
    <citation type="submission" date="2016-04" db="EMBL/GenBank/DDBJ databases">
        <title>The genome of Intoshia linei affirms orthonectids as highly simplified spiralians.</title>
        <authorList>
            <person name="Mikhailov K.V."/>
            <person name="Slusarev G.S."/>
            <person name="Nikitin M.A."/>
            <person name="Logacheva M.D."/>
            <person name="Penin A."/>
            <person name="Aleoshin V."/>
            <person name="Panchin Y.V."/>
        </authorList>
    </citation>
    <scope>NUCLEOTIDE SEQUENCE [LARGE SCALE GENOMIC DNA]</scope>
    <source>
        <strain evidence="12">Intl2013</strain>
        <tissue evidence="12">Whole animal</tissue>
    </source>
</reference>
<evidence type="ECO:0000313" key="13">
    <source>
        <dbReference type="Proteomes" id="UP000078046"/>
    </source>
</evidence>
<evidence type="ECO:0000256" key="4">
    <source>
        <dbReference type="ARBA" id="ARBA00022679"/>
    </source>
</evidence>
<evidence type="ECO:0000256" key="9">
    <source>
        <dbReference type="PIRSR" id="PIRSR601805-1"/>
    </source>
</evidence>
<evidence type="ECO:0000256" key="2">
    <source>
        <dbReference type="ARBA" id="ARBA00010688"/>
    </source>
</evidence>
<proteinExistence type="inferred from homology"/>
<feature type="domain" description="Carbohydrate kinase PfkB" evidence="11">
    <location>
        <begin position="26"/>
        <end position="190"/>
    </location>
</feature>
<dbReference type="PANTHER" id="PTHR45769:SF3">
    <property type="entry name" value="ADENOSINE KINASE"/>
    <property type="match status" value="1"/>
</dbReference>
<comment type="cofactor">
    <cofactor evidence="10">
        <name>Mg(2+)</name>
        <dbReference type="ChEBI" id="CHEBI:18420"/>
    </cofactor>
    <text evidence="10">Binds 3 Mg(2+) ions per subunit.</text>
</comment>
<dbReference type="SUPFAM" id="SSF53613">
    <property type="entry name" value="Ribokinase-like"/>
    <property type="match status" value="1"/>
</dbReference>
<keyword evidence="7 10" id="KW-0418">Kinase</keyword>
<sequence length="200" mass="22747">MGYFFMLKPQCIIKLAKELFDGNKRIVYNISAEFICNLASTYIVKLMQYVHIIIGNDQSQHCDNVADMSQRHEFLSLAKLYNIEGKPKDLLKLLGEKIISQYNNHSLKLIMTCGSDPVFYAEFDDCEPVKFEKIEITKINPENIVDTNGAGDAFVGGFLSVYIKNENDYKRGIITGNKAAHYIIQQSGFTIQHDCTPPFM</sequence>
<comment type="subcellular location">
    <subcellularLocation>
        <location evidence="10">Nucleus</location>
    </subcellularLocation>
</comment>
<evidence type="ECO:0000259" key="11">
    <source>
        <dbReference type="Pfam" id="PF00294"/>
    </source>
</evidence>
<dbReference type="OrthoDB" id="432447at2759"/>
<dbReference type="GO" id="GO:0005829">
    <property type="term" value="C:cytosol"/>
    <property type="evidence" value="ECO:0007669"/>
    <property type="project" value="TreeGrafter"/>
</dbReference>
<dbReference type="GO" id="GO:0005524">
    <property type="term" value="F:ATP binding"/>
    <property type="evidence" value="ECO:0007669"/>
    <property type="project" value="UniProtKB-UniRule"/>
</dbReference>
<evidence type="ECO:0000256" key="10">
    <source>
        <dbReference type="RuleBase" id="RU368116"/>
    </source>
</evidence>
<keyword evidence="10" id="KW-0539">Nucleus</keyword>
<evidence type="ECO:0000256" key="8">
    <source>
        <dbReference type="ARBA" id="ARBA00022840"/>
    </source>
</evidence>
<protein>
    <recommendedName>
        <fullName evidence="3 10">Adenosine kinase</fullName>
        <shortName evidence="10">AK</shortName>
        <ecNumber evidence="3 10">2.7.1.20</ecNumber>
    </recommendedName>
    <alternativeName>
        <fullName evidence="10">Adenosine 5'-phosphotransferase</fullName>
    </alternativeName>
</protein>
<dbReference type="InterPro" id="IPR001805">
    <property type="entry name" value="Adenokinase"/>
</dbReference>
<comment type="similarity">
    <text evidence="2 10">Belongs to the carbohydrate kinase PfkB family.</text>
</comment>
<comment type="function">
    <text evidence="10">ATP dependent phosphorylation of adenosine and other related nucleoside analogs to monophosphate derivatives.</text>
</comment>
<dbReference type="UniPathway" id="UPA00588">
    <property type="reaction ID" value="UER00659"/>
</dbReference>
<dbReference type="EC" id="2.7.1.20" evidence="3 10"/>
<keyword evidence="10" id="KW-0460">Magnesium</keyword>
<name>A0A177BCV5_9BILA</name>
<dbReference type="PANTHER" id="PTHR45769">
    <property type="entry name" value="ADENOSINE KINASE"/>
    <property type="match status" value="1"/>
</dbReference>
<organism evidence="12 13">
    <name type="scientific">Intoshia linei</name>
    <dbReference type="NCBI Taxonomy" id="1819745"/>
    <lineage>
        <taxon>Eukaryota</taxon>
        <taxon>Metazoa</taxon>
        <taxon>Spiralia</taxon>
        <taxon>Lophotrochozoa</taxon>
        <taxon>Mesozoa</taxon>
        <taxon>Orthonectida</taxon>
        <taxon>Rhopaluridae</taxon>
        <taxon>Intoshia</taxon>
    </lineage>
</organism>
<comment type="pathway">
    <text evidence="1 10">Purine metabolism; AMP biosynthesis via salvage pathway; AMP from adenosine: step 1/1.</text>
</comment>
<comment type="catalytic activity">
    <reaction evidence="10">
        <text>adenosine + ATP = AMP + ADP + H(+)</text>
        <dbReference type="Rhea" id="RHEA:20824"/>
        <dbReference type="ChEBI" id="CHEBI:15378"/>
        <dbReference type="ChEBI" id="CHEBI:16335"/>
        <dbReference type="ChEBI" id="CHEBI:30616"/>
        <dbReference type="ChEBI" id="CHEBI:456215"/>
        <dbReference type="ChEBI" id="CHEBI:456216"/>
        <dbReference type="EC" id="2.7.1.20"/>
    </reaction>
</comment>
<dbReference type="GO" id="GO:0005634">
    <property type="term" value="C:nucleus"/>
    <property type="evidence" value="ECO:0007669"/>
    <property type="project" value="UniProtKB-SubCell"/>
</dbReference>
<evidence type="ECO:0000256" key="5">
    <source>
        <dbReference type="ARBA" id="ARBA00022726"/>
    </source>
</evidence>
<dbReference type="Gene3D" id="3.40.1190.20">
    <property type="match status" value="1"/>
</dbReference>
<dbReference type="InterPro" id="IPR029056">
    <property type="entry name" value="Ribokinase-like"/>
</dbReference>
<dbReference type="GO" id="GO:0006166">
    <property type="term" value="P:purine ribonucleoside salvage"/>
    <property type="evidence" value="ECO:0007669"/>
    <property type="project" value="UniProtKB-KW"/>
</dbReference>
<keyword evidence="8 10" id="KW-0067">ATP-binding</keyword>
<keyword evidence="13" id="KW-1185">Reference proteome</keyword>
<dbReference type="GO" id="GO:0006144">
    <property type="term" value="P:purine nucleobase metabolic process"/>
    <property type="evidence" value="ECO:0007669"/>
    <property type="project" value="TreeGrafter"/>
</dbReference>
<dbReference type="GO" id="GO:0044209">
    <property type="term" value="P:AMP salvage"/>
    <property type="evidence" value="ECO:0007669"/>
    <property type="project" value="UniProtKB-UniRule"/>
</dbReference>
<evidence type="ECO:0000256" key="7">
    <source>
        <dbReference type="ARBA" id="ARBA00022777"/>
    </source>
</evidence>
<keyword evidence="4 10" id="KW-0808">Transferase</keyword>
<dbReference type="EMBL" id="LWCA01000059">
    <property type="protein sequence ID" value="OAF71351.1"/>
    <property type="molecule type" value="Genomic_DNA"/>
</dbReference>
<keyword evidence="6 10" id="KW-0547">Nucleotide-binding</keyword>
<evidence type="ECO:0000256" key="3">
    <source>
        <dbReference type="ARBA" id="ARBA00012119"/>
    </source>
</evidence>
<dbReference type="Pfam" id="PF00294">
    <property type="entry name" value="PfkB"/>
    <property type="match status" value="1"/>
</dbReference>
<dbReference type="GO" id="GO:0004001">
    <property type="term" value="F:adenosine kinase activity"/>
    <property type="evidence" value="ECO:0007669"/>
    <property type="project" value="UniProtKB-UniRule"/>
</dbReference>
<dbReference type="AlphaFoldDB" id="A0A177BCV5"/>
<evidence type="ECO:0000313" key="12">
    <source>
        <dbReference type="EMBL" id="OAF71351.1"/>
    </source>
</evidence>
<dbReference type="Proteomes" id="UP000078046">
    <property type="component" value="Unassembled WGS sequence"/>
</dbReference>
<accession>A0A177BCV5</accession>
<gene>
    <name evidence="12" type="ORF">A3Q56_00904</name>
</gene>
<dbReference type="InterPro" id="IPR002173">
    <property type="entry name" value="Carboh/pur_kinase_PfkB_CS"/>
</dbReference>